<reference evidence="2 3" key="1">
    <citation type="submission" date="2018-03" db="EMBL/GenBank/DDBJ databases">
        <title>Bacteriophage NCPPB3778 and a type I-E CRISPR drive the evolution of the US Biological Select Agent, Rathayibacter toxicus.</title>
        <authorList>
            <person name="Davis E.W.II."/>
            <person name="Tabima J.F."/>
            <person name="Weisberg A.J."/>
            <person name="Dantas Lopes L."/>
            <person name="Wiseman M.S."/>
            <person name="Wiseman M.S."/>
            <person name="Pupko T."/>
            <person name="Belcher M.S."/>
            <person name="Sechler A.J."/>
            <person name="Tancos M.A."/>
            <person name="Schroeder B.K."/>
            <person name="Murray T.D."/>
            <person name="Luster D.G."/>
            <person name="Schneider W.L."/>
            <person name="Rogers E."/>
            <person name="Andreote F.D."/>
            <person name="Grunwald N.J."/>
            <person name="Putnam M.L."/>
            <person name="Chang J.H."/>
        </authorList>
    </citation>
    <scope>NUCLEOTIDE SEQUENCE [LARGE SCALE GENOMIC DNA]</scope>
    <source>
        <strain evidence="2 3">DSM 15932</strain>
    </source>
</reference>
<keyword evidence="1" id="KW-0732">Signal</keyword>
<sequence>MTSPRPVSRRTATTAALWSAPVLLAASAAPLAAASGEVGAALGVSGGLSNGGGDLYAGQFTPVVSASQGSEPVRDIVARVTFDTGDSDVVLSDFVLEEGPWVVVEPLGSRTPGVVVLAWSDATGLRDGESPVPPQFSVHASGYIVSCLVALSSTSAAPASDYLIIAVV</sequence>
<organism evidence="2 3">
    <name type="scientific">Rathayibacter festucae DSM 15932</name>
    <dbReference type="NCBI Taxonomy" id="1328866"/>
    <lineage>
        <taxon>Bacteria</taxon>
        <taxon>Bacillati</taxon>
        <taxon>Actinomycetota</taxon>
        <taxon>Actinomycetes</taxon>
        <taxon>Micrococcales</taxon>
        <taxon>Microbacteriaceae</taxon>
        <taxon>Rathayibacter</taxon>
    </lineage>
</organism>
<evidence type="ECO:0000313" key="3">
    <source>
        <dbReference type="Proteomes" id="UP000285317"/>
    </source>
</evidence>
<dbReference type="PROSITE" id="PS51318">
    <property type="entry name" value="TAT"/>
    <property type="match status" value="1"/>
</dbReference>
<evidence type="ECO:0000256" key="1">
    <source>
        <dbReference type="SAM" id="SignalP"/>
    </source>
</evidence>
<accession>A0A3Q9UXQ5</accession>
<dbReference type="InterPro" id="IPR006311">
    <property type="entry name" value="TAT_signal"/>
</dbReference>
<dbReference type="AlphaFoldDB" id="A0A3Q9UXQ5"/>
<evidence type="ECO:0000313" key="2">
    <source>
        <dbReference type="EMBL" id="AZZ51621.1"/>
    </source>
</evidence>
<gene>
    <name evidence="2" type="ORF">C1I64_05885</name>
</gene>
<evidence type="ECO:0008006" key="4">
    <source>
        <dbReference type="Google" id="ProtNLM"/>
    </source>
</evidence>
<name>A0A3Q9UXQ5_9MICO</name>
<feature type="chain" id="PRO_5038425994" description="Secreted protein" evidence="1">
    <location>
        <begin position="26"/>
        <end position="168"/>
    </location>
</feature>
<protein>
    <recommendedName>
        <fullName evidence="4">Secreted protein</fullName>
    </recommendedName>
</protein>
<dbReference type="Proteomes" id="UP000285317">
    <property type="component" value="Chromosome"/>
</dbReference>
<feature type="signal peptide" evidence="1">
    <location>
        <begin position="1"/>
        <end position="25"/>
    </location>
</feature>
<dbReference type="EMBL" id="CP028137">
    <property type="protein sequence ID" value="AZZ51621.1"/>
    <property type="molecule type" value="Genomic_DNA"/>
</dbReference>
<dbReference type="RefSeq" id="WP_127886524.1">
    <property type="nucleotide sequence ID" value="NZ_CP028137.1"/>
</dbReference>
<proteinExistence type="predicted"/>
<dbReference type="KEGG" id="rfs:C1I64_05885"/>